<dbReference type="PANTHER" id="PTHR12418">
    <property type="entry name" value="ACYL-COENZYME A THIOESTERASE THEM4"/>
    <property type="match status" value="1"/>
</dbReference>
<comment type="catalytic activity">
    <reaction evidence="26">
        <text>tetradecanoyl-CoA + H2O = tetradecanoate + CoA + H(+)</text>
        <dbReference type="Rhea" id="RHEA:40119"/>
        <dbReference type="ChEBI" id="CHEBI:15377"/>
        <dbReference type="ChEBI" id="CHEBI:15378"/>
        <dbReference type="ChEBI" id="CHEBI:30807"/>
        <dbReference type="ChEBI" id="CHEBI:57287"/>
        <dbReference type="ChEBI" id="CHEBI:57385"/>
    </reaction>
    <physiologicalReaction direction="left-to-right" evidence="26">
        <dbReference type="Rhea" id="RHEA:40120"/>
    </physiologicalReaction>
</comment>
<dbReference type="GO" id="GO:0016787">
    <property type="term" value="F:hydrolase activity"/>
    <property type="evidence" value="ECO:0007669"/>
    <property type="project" value="UniProtKB-KW"/>
</dbReference>
<evidence type="ECO:0000313" key="29">
    <source>
        <dbReference type="Proteomes" id="UP001230188"/>
    </source>
</evidence>
<dbReference type="CDD" id="cd03443">
    <property type="entry name" value="PaaI_thioesterase"/>
    <property type="match status" value="1"/>
</dbReference>
<keyword evidence="8" id="KW-0999">Mitochondrion inner membrane</keyword>
<evidence type="ECO:0000256" key="18">
    <source>
        <dbReference type="ARBA" id="ARBA00038456"/>
    </source>
</evidence>
<keyword evidence="6" id="KW-0963">Cytoplasm</keyword>
<dbReference type="GO" id="GO:0005743">
    <property type="term" value="C:mitochondrial inner membrane"/>
    <property type="evidence" value="ECO:0007669"/>
    <property type="project" value="UniProtKB-SubCell"/>
</dbReference>
<dbReference type="Proteomes" id="UP001230188">
    <property type="component" value="Unassembled WGS sequence"/>
</dbReference>
<keyword evidence="15" id="KW-0966">Cell projection</keyword>
<evidence type="ECO:0000256" key="7">
    <source>
        <dbReference type="ARBA" id="ARBA00022703"/>
    </source>
</evidence>
<dbReference type="AlphaFoldDB" id="A0AAD7UR60"/>
<evidence type="ECO:0000256" key="8">
    <source>
        <dbReference type="ARBA" id="ARBA00022792"/>
    </source>
</evidence>
<feature type="domain" description="Thioesterase" evidence="27">
    <location>
        <begin position="105"/>
        <end position="185"/>
    </location>
</feature>
<dbReference type="EC" id="3.1.2.2" evidence="19"/>
<evidence type="ECO:0000256" key="22">
    <source>
        <dbReference type="ARBA" id="ARBA00047588"/>
    </source>
</evidence>
<gene>
    <name evidence="28" type="ORF">CTAYLR_004940</name>
</gene>
<evidence type="ECO:0000256" key="17">
    <source>
        <dbReference type="ARBA" id="ARBA00037002"/>
    </source>
</evidence>
<dbReference type="Gene3D" id="3.10.129.10">
    <property type="entry name" value="Hotdog Thioesterase"/>
    <property type="match status" value="1"/>
</dbReference>
<dbReference type="InterPro" id="IPR052365">
    <property type="entry name" value="THEM4/THEM5_acyl-CoA_thioest"/>
</dbReference>
<evidence type="ECO:0000256" key="9">
    <source>
        <dbReference type="ARBA" id="ARBA00022801"/>
    </source>
</evidence>
<evidence type="ECO:0000256" key="16">
    <source>
        <dbReference type="ARBA" id="ARBA00035852"/>
    </source>
</evidence>
<comment type="catalytic activity">
    <reaction evidence="22">
        <text>octanoyl-CoA + H2O = octanoate + CoA + H(+)</text>
        <dbReference type="Rhea" id="RHEA:30143"/>
        <dbReference type="ChEBI" id="CHEBI:15377"/>
        <dbReference type="ChEBI" id="CHEBI:15378"/>
        <dbReference type="ChEBI" id="CHEBI:25646"/>
        <dbReference type="ChEBI" id="CHEBI:57287"/>
        <dbReference type="ChEBI" id="CHEBI:57386"/>
    </reaction>
    <physiologicalReaction direction="left-to-right" evidence="22">
        <dbReference type="Rhea" id="RHEA:30144"/>
    </physiologicalReaction>
</comment>
<dbReference type="PROSITE" id="PS51257">
    <property type="entry name" value="PROKAR_LIPOPROTEIN"/>
    <property type="match status" value="1"/>
</dbReference>
<dbReference type="InterPro" id="IPR029069">
    <property type="entry name" value="HotDog_dom_sf"/>
</dbReference>
<evidence type="ECO:0000256" key="23">
    <source>
        <dbReference type="ARBA" id="ARBA00047734"/>
    </source>
</evidence>
<reference evidence="28" key="1">
    <citation type="submission" date="2023-01" db="EMBL/GenBank/DDBJ databases">
        <title>Metagenome sequencing of chrysophaentin producing Chrysophaeum taylorii.</title>
        <authorList>
            <person name="Davison J."/>
            <person name="Bewley C."/>
        </authorList>
    </citation>
    <scope>NUCLEOTIDE SEQUENCE</scope>
    <source>
        <strain evidence="28">NIES-1699</strain>
    </source>
</reference>
<keyword evidence="12" id="KW-0443">Lipid metabolism</keyword>
<organism evidence="28 29">
    <name type="scientific">Chrysophaeum taylorii</name>
    <dbReference type="NCBI Taxonomy" id="2483200"/>
    <lineage>
        <taxon>Eukaryota</taxon>
        <taxon>Sar</taxon>
        <taxon>Stramenopiles</taxon>
        <taxon>Ochrophyta</taxon>
        <taxon>Pelagophyceae</taxon>
        <taxon>Pelagomonadales</taxon>
        <taxon>Pelagomonadaceae</taxon>
        <taxon>Chrysophaeum</taxon>
    </lineage>
</organism>
<dbReference type="Pfam" id="PF03061">
    <property type="entry name" value="4HBT"/>
    <property type="match status" value="1"/>
</dbReference>
<dbReference type="GO" id="GO:0006631">
    <property type="term" value="P:fatty acid metabolic process"/>
    <property type="evidence" value="ECO:0007669"/>
    <property type="project" value="UniProtKB-KW"/>
</dbReference>
<accession>A0AAD7UR60</accession>
<evidence type="ECO:0000313" key="28">
    <source>
        <dbReference type="EMBL" id="KAJ8614574.1"/>
    </source>
</evidence>
<evidence type="ECO:0000256" key="14">
    <source>
        <dbReference type="ARBA" id="ARBA00023136"/>
    </source>
</evidence>
<keyword evidence="9" id="KW-0378">Hydrolase</keyword>
<dbReference type="SUPFAM" id="SSF54637">
    <property type="entry name" value="Thioesterase/thiol ester dehydrase-isomerase"/>
    <property type="match status" value="1"/>
</dbReference>
<keyword evidence="5" id="KW-1003">Cell membrane</keyword>
<comment type="caution">
    <text evidence="28">The sequence shown here is derived from an EMBL/GenBank/DDBJ whole genome shotgun (WGS) entry which is preliminary data.</text>
</comment>
<comment type="catalytic activity">
    <reaction evidence="17">
        <text>(9Z)-octadecenoyl-CoA + H2O = (9Z)-octadecenoate + CoA + H(+)</text>
        <dbReference type="Rhea" id="RHEA:40139"/>
        <dbReference type="ChEBI" id="CHEBI:15377"/>
        <dbReference type="ChEBI" id="CHEBI:15378"/>
        <dbReference type="ChEBI" id="CHEBI:30823"/>
        <dbReference type="ChEBI" id="CHEBI:57287"/>
        <dbReference type="ChEBI" id="CHEBI:57387"/>
    </reaction>
    <physiologicalReaction direction="left-to-right" evidence="17">
        <dbReference type="Rhea" id="RHEA:40140"/>
    </physiologicalReaction>
</comment>
<dbReference type="EMBL" id="JAQMWT010000002">
    <property type="protein sequence ID" value="KAJ8614574.1"/>
    <property type="molecule type" value="Genomic_DNA"/>
</dbReference>
<evidence type="ECO:0000259" key="27">
    <source>
        <dbReference type="Pfam" id="PF03061"/>
    </source>
</evidence>
<evidence type="ECO:0000256" key="26">
    <source>
        <dbReference type="ARBA" id="ARBA00048180"/>
    </source>
</evidence>
<evidence type="ECO:0000256" key="1">
    <source>
        <dbReference type="ARBA" id="ARBA00004496"/>
    </source>
</evidence>
<comment type="catalytic activity">
    <reaction evidence="24">
        <text>decanoyl-CoA + H2O = decanoate + CoA + H(+)</text>
        <dbReference type="Rhea" id="RHEA:40059"/>
        <dbReference type="ChEBI" id="CHEBI:15377"/>
        <dbReference type="ChEBI" id="CHEBI:15378"/>
        <dbReference type="ChEBI" id="CHEBI:27689"/>
        <dbReference type="ChEBI" id="CHEBI:57287"/>
        <dbReference type="ChEBI" id="CHEBI:61430"/>
    </reaction>
    <physiologicalReaction direction="left-to-right" evidence="24">
        <dbReference type="Rhea" id="RHEA:40060"/>
    </physiologicalReaction>
</comment>
<comment type="similarity">
    <text evidence="18">Belongs to the THEM4/THEM5 thioesterase family.</text>
</comment>
<evidence type="ECO:0000256" key="6">
    <source>
        <dbReference type="ARBA" id="ARBA00022490"/>
    </source>
</evidence>
<evidence type="ECO:0000256" key="24">
    <source>
        <dbReference type="ARBA" id="ARBA00047969"/>
    </source>
</evidence>
<keyword evidence="13" id="KW-0496">Mitochondrion</keyword>
<evidence type="ECO:0000256" key="10">
    <source>
        <dbReference type="ARBA" id="ARBA00022832"/>
    </source>
</evidence>
<evidence type="ECO:0000256" key="11">
    <source>
        <dbReference type="ARBA" id="ARBA00022946"/>
    </source>
</evidence>
<comment type="catalytic activity">
    <reaction evidence="23">
        <text>hexadecanoyl-CoA + H2O = hexadecanoate + CoA + H(+)</text>
        <dbReference type="Rhea" id="RHEA:16645"/>
        <dbReference type="ChEBI" id="CHEBI:7896"/>
        <dbReference type="ChEBI" id="CHEBI:15377"/>
        <dbReference type="ChEBI" id="CHEBI:15378"/>
        <dbReference type="ChEBI" id="CHEBI:57287"/>
        <dbReference type="ChEBI" id="CHEBI:57379"/>
        <dbReference type="EC" id="3.1.2.2"/>
    </reaction>
    <physiologicalReaction direction="left-to-right" evidence="23">
        <dbReference type="Rhea" id="RHEA:16646"/>
    </physiologicalReaction>
</comment>
<dbReference type="InterPro" id="IPR006683">
    <property type="entry name" value="Thioestr_dom"/>
</dbReference>
<keyword evidence="11" id="KW-0809">Transit peptide</keyword>
<evidence type="ECO:0000256" key="4">
    <source>
        <dbReference type="ARBA" id="ARBA00004637"/>
    </source>
</evidence>
<keyword evidence="14" id="KW-0472">Membrane</keyword>
<evidence type="ECO:0000256" key="15">
    <source>
        <dbReference type="ARBA" id="ARBA00023273"/>
    </source>
</evidence>
<evidence type="ECO:0000256" key="21">
    <source>
        <dbReference type="ARBA" id="ARBA00043210"/>
    </source>
</evidence>
<evidence type="ECO:0000256" key="2">
    <source>
        <dbReference type="ARBA" id="ARBA00004569"/>
    </source>
</evidence>
<dbReference type="PANTHER" id="PTHR12418:SF19">
    <property type="entry name" value="ACYL-COENZYME A THIOESTERASE THEM4"/>
    <property type="match status" value="1"/>
</dbReference>
<evidence type="ECO:0000256" key="5">
    <source>
        <dbReference type="ARBA" id="ARBA00022475"/>
    </source>
</evidence>
<keyword evidence="29" id="KW-1185">Reference proteome</keyword>
<evidence type="ECO:0000256" key="20">
    <source>
        <dbReference type="ARBA" id="ARBA00040123"/>
    </source>
</evidence>
<evidence type="ECO:0000256" key="12">
    <source>
        <dbReference type="ARBA" id="ARBA00023098"/>
    </source>
</evidence>
<proteinExistence type="inferred from homology"/>
<dbReference type="GO" id="GO:0032587">
    <property type="term" value="C:ruffle membrane"/>
    <property type="evidence" value="ECO:0007669"/>
    <property type="project" value="UniProtKB-SubCell"/>
</dbReference>
<comment type="catalytic activity">
    <reaction evidence="16">
        <text>(5Z,8Z,11Z,14Z)-eicosatetraenoyl-CoA + H2O = (5Z,8Z,11Z,14Z)-eicosatetraenoate + CoA + H(+)</text>
        <dbReference type="Rhea" id="RHEA:40151"/>
        <dbReference type="ChEBI" id="CHEBI:15377"/>
        <dbReference type="ChEBI" id="CHEBI:15378"/>
        <dbReference type="ChEBI" id="CHEBI:32395"/>
        <dbReference type="ChEBI" id="CHEBI:57287"/>
        <dbReference type="ChEBI" id="CHEBI:57368"/>
    </reaction>
    <physiologicalReaction direction="left-to-right" evidence="16">
        <dbReference type="Rhea" id="RHEA:40152"/>
    </physiologicalReaction>
</comment>
<evidence type="ECO:0000256" key="25">
    <source>
        <dbReference type="ARBA" id="ARBA00048074"/>
    </source>
</evidence>
<name>A0AAD7UR60_9STRA</name>
<comment type="subcellular location">
    <subcellularLocation>
        <location evidence="3">Cell projection</location>
        <location evidence="3">Ruffle membrane</location>
    </subcellularLocation>
    <subcellularLocation>
        <location evidence="1">Cytoplasm</location>
    </subcellularLocation>
    <subcellularLocation>
        <location evidence="4">Mitochondrion inner membrane</location>
        <topology evidence="4">Peripheral membrane protein</topology>
    </subcellularLocation>
    <subcellularLocation>
        <location evidence="2">Mitochondrion intermembrane space</location>
    </subcellularLocation>
</comment>
<evidence type="ECO:0000256" key="19">
    <source>
        <dbReference type="ARBA" id="ARBA00038848"/>
    </source>
</evidence>
<keyword evidence="10" id="KW-0276">Fatty acid metabolism</keyword>
<keyword evidence="7" id="KW-0053">Apoptosis</keyword>
<evidence type="ECO:0000256" key="3">
    <source>
        <dbReference type="ARBA" id="ARBA00004632"/>
    </source>
</evidence>
<dbReference type="GO" id="GO:0005758">
    <property type="term" value="C:mitochondrial intermembrane space"/>
    <property type="evidence" value="ECO:0007669"/>
    <property type="project" value="UniProtKB-SubCell"/>
</dbReference>
<protein>
    <recommendedName>
        <fullName evidence="20">Acyl-coenzyme A thioesterase THEM4</fullName>
        <ecNumber evidence="19">3.1.2.2</ecNumber>
    </recommendedName>
    <alternativeName>
        <fullName evidence="21">Thioesterase superfamily member 4</fullName>
    </alternativeName>
</protein>
<evidence type="ECO:0000256" key="13">
    <source>
        <dbReference type="ARBA" id="ARBA00023128"/>
    </source>
</evidence>
<comment type="catalytic activity">
    <reaction evidence="25">
        <text>dodecanoyl-CoA + H2O = dodecanoate + CoA + H(+)</text>
        <dbReference type="Rhea" id="RHEA:30135"/>
        <dbReference type="ChEBI" id="CHEBI:15377"/>
        <dbReference type="ChEBI" id="CHEBI:15378"/>
        <dbReference type="ChEBI" id="CHEBI:18262"/>
        <dbReference type="ChEBI" id="CHEBI:57287"/>
        <dbReference type="ChEBI" id="CHEBI:57375"/>
    </reaction>
    <physiologicalReaction direction="left-to-right" evidence="25">
        <dbReference type="Rhea" id="RHEA:30136"/>
    </physiologicalReaction>
</comment>
<sequence length="213" mass="22988">MSWVRHGARRVAQPLVLFGGGCAWCMSVEAWREQPLDAAAEAAVAQFKESSEWVRIDSLAARGVLVTLGAETNALKTYRIYARRDGSEVAAVTSFGGESCTGHPGIVHGGCTALLFDTTFGFANAVSNGLLEETNPESLKFGFTAALHVNYRSPCVSTSTVLITCKSSEADGRKRHLRGDMRDAETGALVADATALFILPKKTTTKERWWGLF</sequence>